<dbReference type="KEGG" id="teq:TEQUI_0166"/>
<dbReference type="Proteomes" id="UP000007472">
    <property type="component" value="Chromosome"/>
</dbReference>
<name>A0A654KFD1_TAYEM</name>
<evidence type="ECO:0000313" key="1">
    <source>
        <dbReference type="EMBL" id="ADU91122.1"/>
    </source>
</evidence>
<dbReference type="Pfam" id="PF04796">
    <property type="entry name" value="RepA_C"/>
    <property type="match status" value="1"/>
</dbReference>
<accession>A0A654KFD1</accession>
<protein>
    <submittedName>
        <fullName evidence="1">Protein kinase</fullName>
        <ecNumber evidence="1">2.7.11.1</ecNumber>
    </submittedName>
</protein>
<proteinExistence type="predicted"/>
<gene>
    <name evidence="1" type="ordered locus">TEQUI_0166</name>
</gene>
<dbReference type="InterPro" id="IPR006881">
    <property type="entry name" value="RepA_C"/>
</dbReference>
<sequence>MNLNLKNIEQNLGFNNRTLAQISLPHSNINTNYYERTNGLFTLSVFAKPQDGLPYGTYPRLLLAWICTQAVKTQSKDIYLGANQKDFCQKLQLNIEGGSSIALLKEQSEKLFKAIFRVEYNNTKENFSAWKNLVLADTSFQFWQPQKGEWEAHIKLTQEFFDDLISNPVPIDMNVLNALRKSPMAIDAYVWAAYRAYSIYTSGGRPVKIKWCDLQSQFGSGYGEYSEETDKANQEALRNFRKRFLTSLNKIDEIINFSSVIEHDSEFLTIKGGKLVG</sequence>
<evidence type="ECO:0000313" key="2">
    <source>
        <dbReference type="Proteomes" id="UP000007472"/>
    </source>
</evidence>
<dbReference type="GO" id="GO:0004674">
    <property type="term" value="F:protein serine/threonine kinase activity"/>
    <property type="evidence" value="ECO:0007669"/>
    <property type="project" value="UniProtKB-EC"/>
</dbReference>
<reference evidence="1 2" key="1">
    <citation type="journal article" date="2011" name="J. Bacteriol.">
        <title>Genome sequence of Taylorella equigenitalis MCE9, the causative agent of contagious equine metritis.</title>
        <authorList>
            <person name="Hebert L."/>
            <person name="Moumen B."/>
            <person name="Duquesne F."/>
            <person name="Breuil M.F."/>
            <person name="Laugier C."/>
            <person name="Batto J.M."/>
            <person name="Renault P."/>
            <person name="Petry S."/>
        </authorList>
    </citation>
    <scope>NUCLEOTIDE SEQUENCE [LARGE SCALE GENOMIC DNA]</scope>
    <source>
        <strain evidence="1 2">MCE9</strain>
    </source>
</reference>
<organism evidence="1 2">
    <name type="scientific">Taylorella equigenitalis (strain MCE9)</name>
    <dbReference type="NCBI Taxonomy" id="937774"/>
    <lineage>
        <taxon>Bacteria</taxon>
        <taxon>Pseudomonadati</taxon>
        <taxon>Pseudomonadota</taxon>
        <taxon>Betaproteobacteria</taxon>
        <taxon>Burkholderiales</taxon>
        <taxon>Alcaligenaceae</taxon>
        <taxon>Taylorella</taxon>
    </lineage>
</organism>
<keyword evidence="1" id="KW-0808">Transferase</keyword>
<dbReference type="AlphaFoldDB" id="A0A654KFD1"/>
<dbReference type="EC" id="2.7.11.1" evidence="1"/>
<keyword evidence="1" id="KW-0418">Kinase</keyword>
<dbReference type="EMBL" id="CP002456">
    <property type="protein sequence ID" value="ADU91122.1"/>
    <property type="molecule type" value="Genomic_DNA"/>
</dbReference>